<evidence type="ECO:0000313" key="6">
    <source>
        <dbReference type="Proteomes" id="UP000070659"/>
    </source>
</evidence>
<sequence>MNTRTVSLVLTAAASLGALIGLLLTVPDGPRYLTVRTPAVVEYTPTATPRPDQPSPDFGYLEGEERREGVTYLVFNRATLLTGARATAEADRYGQQRLGYFVVDENPRVRRFALAEGARLSGSQLLTGQPQPTEVTLDRLLNYLDRHADERPLPVWLRYDAAGRIVAVEEQYLPGYSA</sequence>
<accession>A0A132NGE9</accession>
<organism evidence="3 5">
    <name type="scientific">Carbonactinospora thermoautotrophica</name>
    <dbReference type="NCBI Taxonomy" id="1469144"/>
    <lineage>
        <taxon>Bacteria</taxon>
        <taxon>Bacillati</taxon>
        <taxon>Actinomycetota</taxon>
        <taxon>Actinomycetes</taxon>
        <taxon>Kitasatosporales</taxon>
        <taxon>Carbonactinosporaceae</taxon>
        <taxon>Carbonactinospora</taxon>
    </lineage>
</organism>
<proteinExistence type="predicted"/>
<dbReference type="STRING" id="1469144.LI90_3589"/>
<dbReference type="Proteomes" id="UP000070598">
    <property type="component" value="Unassembled WGS sequence"/>
</dbReference>
<evidence type="ECO:0000313" key="5">
    <source>
        <dbReference type="Proteomes" id="UP000070598"/>
    </source>
</evidence>
<dbReference type="PATRIC" id="fig|1469144.10.peg.3851"/>
<dbReference type="Proteomes" id="UP000070659">
    <property type="component" value="Unassembled WGS sequence"/>
</dbReference>
<dbReference type="RefSeq" id="WP_066889622.1">
    <property type="nucleotide sequence ID" value="NZ_JYIJ01000017.1"/>
</dbReference>
<evidence type="ECO:0000313" key="2">
    <source>
        <dbReference type="EMBL" id="KWX03641.1"/>
    </source>
</evidence>
<dbReference type="EMBL" id="JYIJ01000017">
    <property type="protein sequence ID" value="KWX03641.1"/>
    <property type="molecule type" value="Genomic_DNA"/>
</dbReference>
<evidence type="ECO:0000313" key="1">
    <source>
        <dbReference type="EMBL" id="KWX02546.1"/>
    </source>
</evidence>
<comment type="caution">
    <text evidence="3">The sequence shown here is derived from an EMBL/GenBank/DDBJ whole genome shotgun (WGS) entry which is preliminary data.</text>
</comment>
<dbReference type="AlphaFoldDB" id="A0A132NGE9"/>
<evidence type="ECO:0000313" key="3">
    <source>
        <dbReference type="EMBL" id="KWX09178.1"/>
    </source>
</evidence>
<reference evidence="3 6" key="1">
    <citation type="submission" date="2015-02" db="EMBL/GenBank/DDBJ databases">
        <title>Physiological reanalysis, assessment of diazotrophy, and genome sequences of multiple isolates of Streptomyces thermoautotrophicus.</title>
        <authorList>
            <person name="MacKellar D.C."/>
            <person name="Lieber L."/>
            <person name="Norman J."/>
            <person name="Bolger A."/>
            <person name="Tobin C."/>
            <person name="Murray J.W."/>
            <person name="Prell J."/>
        </authorList>
    </citation>
    <scope>NUCLEOTIDE SEQUENCE [LARGE SCALE GENOMIC DNA]</scope>
    <source>
        <strain evidence="3 6">UBT1</strain>
    </source>
</reference>
<dbReference type="EMBL" id="LAXD01000001">
    <property type="protein sequence ID" value="KWX02546.1"/>
    <property type="molecule type" value="Genomic_DNA"/>
</dbReference>
<protein>
    <submittedName>
        <fullName evidence="3">Uncharacterized protein</fullName>
    </submittedName>
</protein>
<evidence type="ECO:0000313" key="4">
    <source>
        <dbReference type="Proteomes" id="UP000070188"/>
    </source>
</evidence>
<reference evidence="4" key="4">
    <citation type="submission" date="2015-04" db="EMBL/GenBank/DDBJ databases">
        <title>Physiological reanalysis, assessment of diazotrophy, and genome sequences of multiple isolates of Streptomyces thermoautotrophicus.</title>
        <authorList>
            <person name="MacKellar D.C."/>
            <person name="Lieber L."/>
            <person name="Norman J."/>
            <person name="Bolger A."/>
            <person name="Tobin C."/>
            <person name="Murray J.W."/>
            <person name="Chang R."/>
            <person name="Ford T."/>
            <person name="Nguyen P.Q."/>
            <person name="Woodward J."/>
            <person name="Permingeat H."/>
            <person name="Joshi N.S."/>
            <person name="Silver P.A."/>
            <person name="Usadel B."/>
            <person name="Rutherford A.W."/>
            <person name="Friesen M."/>
            <person name="Prell J."/>
        </authorList>
    </citation>
    <scope>NUCLEOTIDE SEQUENCE [LARGE SCALE GENOMIC DNA]</scope>
    <source>
        <strain evidence="4">H1</strain>
    </source>
</reference>
<dbReference type="Proteomes" id="UP000070188">
    <property type="component" value="Unassembled WGS sequence"/>
</dbReference>
<reference evidence="5" key="2">
    <citation type="submission" date="2015-02" db="EMBL/GenBank/DDBJ databases">
        <title>Physiological reanalysis, assessment of diazotrophy, and genome sequences of multiple isolates of Streptomyces thermoautotrophicus.</title>
        <authorList>
            <person name="MacKellar D.C."/>
            <person name="Lieber L."/>
            <person name="Norman J."/>
            <person name="Bolger A."/>
            <person name="Tobin C."/>
            <person name="Murray J.W."/>
            <person name="Friesen M."/>
            <person name="Prell J."/>
        </authorList>
    </citation>
    <scope>NUCLEOTIDE SEQUENCE [LARGE SCALE GENOMIC DNA]</scope>
    <source>
        <strain evidence="5">UBT1</strain>
    </source>
</reference>
<keyword evidence="4" id="KW-1185">Reference proteome</keyword>
<gene>
    <name evidence="1" type="ORF">LI90_3589</name>
    <name evidence="2" type="ORF">TH66_12460</name>
    <name evidence="3" type="ORF">TR74_11195</name>
</gene>
<name>A0A132NGE9_9ACTN</name>
<reference evidence="1" key="3">
    <citation type="submission" date="2015-04" db="EMBL/GenBank/DDBJ databases">
        <title>Physiological reanalysis, assessment of diazotrophy, and genome sequences of multiple isolates of Streptomyces thermoautotrophicus.</title>
        <authorList>
            <person name="MacKellar D.C."/>
            <person name="Lieber L."/>
            <person name="Norman J."/>
            <person name="Bolger A."/>
            <person name="Tobin C."/>
            <person name="Murray J.W."/>
            <person name="Woodward J."/>
            <person name="Friesen M."/>
            <person name="Prell J."/>
        </authorList>
    </citation>
    <scope>NUCLEOTIDE SEQUENCE [LARGE SCALE GENOMIC DNA]</scope>
    <source>
        <strain evidence="1">H1</strain>
    </source>
</reference>
<dbReference type="EMBL" id="JYIK01000872">
    <property type="protein sequence ID" value="KWX09178.1"/>
    <property type="molecule type" value="Genomic_DNA"/>
</dbReference>